<name>A0A822XQW0_NELNU</name>
<reference evidence="1 2" key="1">
    <citation type="journal article" date="2020" name="Mol. Biol. Evol.">
        <title>Distinct Expression and Methylation Patterns for Genes with Different Fates following a Single Whole-Genome Duplication in Flowering Plants.</title>
        <authorList>
            <person name="Shi T."/>
            <person name="Rahmani R.S."/>
            <person name="Gugger P.F."/>
            <person name="Wang M."/>
            <person name="Li H."/>
            <person name="Zhang Y."/>
            <person name="Li Z."/>
            <person name="Wang Q."/>
            <person name="Van de Peer Y."/>
            <person name="Marchal K."/>
            <person name="Chen J."/>
        </authorList>
    </citation>
    <scope>NUCLEOTIDE SEQUENCE [LARGE SCALE GENOMIC DNA]</scope>
    <source>
        <tissue evidence="1">Leaf</tissue>
    </source>
</reference>
<accession>A0A822XQW0</accession>
<evidence type="ECO:0000313" key="1">
    <source>
        <dbReference type="EMBL" id="DAD21135.1"/>
    </source>
</evidence>
<proteinExistence type="predicted"/>
<dbReference type="AlphaFoldDB" id="A0A822XQW0"/>
<keyword evidence="2" id="KW-1185">Reference proteome</keyword>
<dbReference type="Proteomes" id="UP000607653">
    <property type="component" value="Unassembled WGS sequence"/>
</dbReference>
<comment type="caution">
    <text evidence="1">The sequence shown here is derived from an EMBL/GenBank/DDBJ whole genome shotgun (WGS) entry which is preliminary data.</text>
</comment>
<dbReference type="EMBL" id="DUZY01000001">
    <property type="protein sequence ID" value="DAD21135.1"/>
    <property type="molecule type" value="Genomic_DNA"/>
</dbReference>
<sequence>MILAGVSGSVPYAPIRVLGQFGIRQVIPINDILERDIILEFTKYDMTMECICKHYWTSSRKELPVLEYTKEPSCDPAYTVWCLNPEDPTLPVSALMSLTINITQYSKQEE</sequence>
<protein>
    <submittedName>
        <fullName evidence="1">Uncharacterized protein</fullName>
    </submittedName>
</protein>
<evidence type="ECO:0000313" key="2">
    <source>
        <dbReference type="Proteomes" id="UP000607653"/>
    </source>
</evidence>
<organism evidence="1 2">
    <name type="scientific">Nelumbo nucifera</name>
    <name type="common">Sacred lotus</name>
    <dbReference type="NCBI Taxonomy" id="4432"/>
    <lineage>
        <taxon>Eukaryota</taxon>
        <taxon>Viridiplantae</taxon>
        <taxon>Streptophyta</taxon>
        <taxon>Embryophyta</taxon>
        <taxon>Tracheophyta</taxon>
        <taxon>Spermatophyta</taxon>
        <taxon>Magnoliopsida</taxon>
        <taxon>Proteales</taxon>
        <taxon>Nelumbonaceae</taxon>
        <taxon>Nelumbo</taxon>
    </lineage>
</organism>
<gene>
    <name evidence="1" type="ORF">HUJ06_022598</name>
</gene>